<gene>
    <name evidence="14" type="primary">ilvB_2</name>
    <name evidence="14" type="ordered locus">MK0531</name>
</gene>
<dbReference type="KEGG" id="mka:MK0531"/>
<dbReference type="GO" id="GO:0005948">
    <property type="term" value="C:acetolactate synthase complex"/>
    <property type="evidence" value="ECO:0007669"/>
    <property type="project" value="TreeGrafter"/>
</dbReference>
<proteinExistence type="inferred from homology"/>
<dbReference type="FunCoup" id="Q8TXX8">
    <property type="interactions" value="223"/>
</dbReference>
<keyword evidence="15" id="KW-1185">Reference proteome</keyword>
<evidence type="ECO:0000256" key="1">
    <source>
        <dbReference type="ARBA" id="ARBA00004974"/>
    </source>
</evidence>
<dbReference type="HOGENOM" id="CLU_013748_1_2_2"/>
<dbReference type="FunFam" id="3.40.50.1220:FF:000008">
    <property type="entry name" value="Acetolactate synthase"/>
    <property type="match status" value="1"/>
</dbReference>
<dbReference type="CDD" id="cd07035">
    <property type="entry name" value="TPP_PYR_POX_like"/>
    <property type="match status" value="1"/>
</dbReference>
<dbReference type="InterPro" id="IPR012001">
    <property type="entry name" value="Thiamin_PyroP_enz_TPP-bd_dom"/>
</dbReference>
<evidence type="ECO:0000313" key="15">
    <source>
        <dbReference type="Proteomes" id="UP000001826"/>
    </source>
</evidence>
<dbReference type="PROSITE" id="PS00187">
    <property type="entry name" value="TPP_ENZYMES"/>
    <property type="match status" value="1"/>
</dbReference>
<dbReference type="InterPro" id="IPR000399">
    <property type="entry name" value="TPP-bd_CS"/>
</dbReference>
<dbReference type="Pfam" id="PF02775">
    <property type="entry name" value="TPP_enzyme_C"/>
    <property type="match status" value="1"/>
</dbReference>
<dbReference type="InterPro" id="IPR029061">
    <property type="entry name" value="THDP-binding"/>
</dbReference>
<dbReference type="Gene3D" id="3.40.50.970">
    <property type="match status" value="2"/>
</dbReference>
<evidence type="ECO:0000313" key="14">
    <source>
        <dbReference type="EMBL" id="AAM01746.1"/>
    </source>
</evidence>
<dbReference type="PATRIC" id="fig|190192.8.peg.565"/>
<organism evidence="14 15">
    <name type="scientific">Methanopyrus kandleri (strain AV19 / DSM 6324 / JCM 9639 / NBRC 100938)</name>
    <dbReference type="NCBI Taxonomy" id="190192"/>
    <lineage>
        <taxon>Archaea</taxon>
        <taxon>Methanobacteriati</taxon>
        <taxon>Methanobacteriota</taxon>
        <taxon>Methanomada group</taxon>
        <taxon>Methanopyri</taxon>
        <taxon>Methanopyrales</taxon>
        <taxon>Methanopyraceae</taxon>
        <taxon>Methanopyrus</taxon>
    </lineage>
</organism>
<dbReference type="GO" id="GO:0050660">
    <property type="term" value="F:flavin adenine dinucleotide binding"/>
    <property type="evidence" value="ECO:0007669"/>
    <property type="project" value="InterPro"/>
</dbReference>
<comment type="similarity">
    <text evidence="3 10">Belongs to the TPP enzyme family.</text>
</comment>
<dbReference type="InterPro" id="IPR011766">
    <property type="entry name" value="TPP_enzyme_TPP-bd"/>
</dbReference>
<keyword evidence="4 10" id="KW-0028">Amino-acid biosynthesis</keyword>
<dbReference type="PANTHER" id="PTHR18968:SF13">
    <property type="entry name" value="ACETOLACTATE SYNTHASE CATALYTIC SUBUNIT, MITOCHONDRIAL"/>
    <property type="match status" value="1"/>
</dbReference>
<name>Q8TXX8_METKA</name>
<dbReference type="EMBL" id="AE009439">
    <property type="protein sequence ID" value="AAM01746.1"/>
    <property type="molecule type" value="Genomic_DNA"/>
</dbReference>
<dbReference type="CDD" id="cd02015">
    <property type="entry name" value="TPP_AHAS"/>
    <property type="match status" value="1"/>
</dbReference>
<comment type="pathway">
    <text evidence="2 10">Amino-acid biosynthesis; L-valine biosynthesis; L-valine from pyruvate: step 1/4.</text>
</comment>
<dbReference type="InterPro" id="IPR039368">
    <property type="entry name" value="AHAS_TPP"/>
</dbReference>
<comment type="cofactor">
    <cofactor evidence="10">
        <name>Mg(2+)</name>
        <dbReference type="ChEBI" id="CHEBI:18420"/>
    </cofactor>
    <text evidence="10">Binds 1 Mg(2+) ion per subunit.</text>
</comment>
<dbReference type="PANTHER" id="PTHR18968">
    <property type="entry name" value="THIAMINE PYROPHOSPHATE ENZYMES"/>
    <property type="match status" value="1"/>
</dbReference>
<feature type="domain" description="Thiamine pyrophosphate enzyme TPP-binding" evidence="12">
    <location>
        <begin position="393"/>
        <end position="541"/>
    </location>
</feature>
<sequence>MSELPTGARVLVECLKEEGVEHIFGYPGGAVLPIYDEIYDEVSIEHILVRHEQGAAHAADGYARVKGKPGVCMATSGPGATNLVTGIATAYMDSSPVIAITGQVPTTMIGKDAFQEVDAVGVFMPITKHNYQIGKPEEIPEVVKEAFKIAITGRPGPVHIDVPKDVQEAEVDVEIPKTVEVEGLNVVKRGHPVQIKRAAELLAEAERPVILAGGGCVISNATRELIELAELLGAPVATTLMGKGAFPEDHPLALGMAGMHGTKAANYALTECDVLLAVGCRFSDRTTGDPSGFAPEAKIIHIDIDPAEIGKNIPVDVPIVGDAKLVLRDLIKELKRRKYLRERKRWGERIEELKAEVEMPPESTESDQRISPRELVRVLHEALKDRDYILTTDVGQNQMWMARYFPVEEPRRFISSGGLGTMGFGLPAALGAKVAAPEKTVVAVVGDGGFLMTAQELATAVDNDIEVKVFVMDNRLLGMVAQWQRLFYDERLSESKLDEKTDIVKLTESYGAAGITVEEPSELESAVEEAFETPGTVVVDVFVDPEEIIPMVPPGGELRDILGEK</sequence>
<keyword evidence="6 10" id="KW-0479">Metal-binding</keyword>
<dbReference type="RefSeq" id="WP_011018901.1">
    <property type="nucleotide sequence ID" value="NC_003551.1"/>
</dbReference>
<dbReference type="InParanoid" id="Q8TXX8"/>
<dbReference type="GO" id="GO:0030976">
    <property type="term" value="F:thiamine pyrophosphate binding"/>
    <property type="evidence" value="ECO:0007669"/>
    <property type="project" value="UniProtKB-UniRule"/>
</dbReference>
<dbReference type="PaxDb" id="190192-MK0531"/>
<comment type="pathway">
    <text evidence="1 10">Amino-acid biosynthesis; L-isoleucine biosynthesis; L-isoleucine from 2-oxobutanoate: step 1/4.</text>
</comment>
<dbReference type="GO" id="GO:0009099">
    <property type="term" value="P:L-valine biosynthetic process"/>
    <property type="evidence" value="ECO:0007669"/>
    <property type="project" value="UniProtKB-UniPathway"/>
</dbReference>
<dbReference type="GO" id="GO:0000287">
    <property type="term" value="F:magnesium ion binding"/>
    <property type="evidence" value="ECO:0007669"/>
    <property type="project" value="UniProtKB-UniRule"/>
</dbReference>
<dbReference type="InterPro" id="IPR029035">
    <property type="entry name" value="DHS-like_NAD/FAD-binding_dom"/>
</dbReference>
<comment type="catalytic activity">
    <reaction evidence="10">
        <text>2 pyruvate + H(+) = (2S)-2-acetolactate + CO2</text>
        <dbReference type="Rhea" id="RHEA:25249"/>
        <dbReference type="ChEBI" id="CHEBI:15361"/>
        <dbReference type="ChEBI" id="CHEBI:15378"/>
        <dbReference type="ChEBI" id="CHEBI:16526"/>
        <dbReference type="ChEBI" id="CHEBI:58476"/>
        <dbReference type="EC" id="2.2.1.6"/>
    </reaction>
</comment>
<keyword evidence="7 10" id="KW-0460">Magnesium</keyword>
<dbReference type="Pfam" id="PF00205">
    <property type="entry name" value="TPP_enzyme_M"/>
    <property type="match status" value="1"/>
</dbReference>
<protein>
    <recommendedName>
        <fullName evidence="10">Acetolactate synthase</fullName>
        <ecNumber evidence="10">2.2.1.6</ecNumber>
    </recommendedName>
</protein>
<dbReference type="InterPro" id="IPR012000">
    <property type="entry name" value="Thiamin_PyroP_enz_cen_dom"/>
</dbReference>
<evidence type="ECO:0000256" key="8">
    <source>
        <dbReference type="ARBA" id="ARBA00023052"/>
    </source>
</evidence>
<evidence type="ECO:0000256" key="3">
    <source>
        <dbReference type="ARBA" id="ARBA00007812"/>
    </source>
</evidence>
<evidence type="ECO:0000256" key="5">
    <source>
        <dbReference type="ARBA" id="ARBA00022679"/>
    </source>
</evidence>
<dbReference type="InterPro" id="IPR045229">
    <property type="entry name" value="TPP_enz"/>
</dbReference>
<dbReference type="SUPFAM" id="SSF52467">
    <property type="entry name" value="DHS-like NAD/FAD-binding domain"/>
    <property type="match status" value="1"/>
</dbReference>
<dbReference type="Gene3D" id="3.40.50.1220">
    <property type="entry name" value="TPP-binding domain"/>
    <property type="match status" value="1"/>
</dbReference>
<evidence type="ECO:0000259" key="13">
    <source>
        <dbReference type="Pfam" id="PF02776"/>
    </source>
</evidence>
<dbReference type="GO" id="GO:0009097">
    <property type="term" value="P:isoleucine biosynthetic process"/>
    <property type="evidence" value="ECO:0007669"/>
    <property type="project" value="UniProtKB-UniPathway"/>
</dbReference>
<dbReference type="FunFam" id="3.40.50.970:FF:000007">
    <property type="entry name" value="Acetolactate synthase"/>
    <property type="match status" value="1"/>
</dbReference>
<dbReference type="NCBIfam" id="TIGR00118">
    <property type="entry name" value="acolac_lg"/>
    <property type="match status" value="1"/>
</dbReference>
<dbReference type="AlphaFoldDB" id="Q8TXX8"/>
<dbReference type="NCBIfam" id="NF004919">
    <property type="entry name" value="PRK06276.1"/>
    <property type="match status" value="1"/>
</dbReference>
<dbReference type="UniPathway" id="UPA00049">
    <property type="reaction ID" value="UER00059"/>
</dbReference>
<keyword evidence="5 10" id="KW-0808">Transferase</keyword>
<dbReference type="GeneID" id="1476632"/>
<dbReference type="Proteomes" id="UP000001826">
    <property type="component" value="Chromosome"/>
</dbReference>
<keyword evidence="8 10" id="KW-0786">Thiamine pyrophosphate</keyword>
<evidence type="ECO:0000256" key="4">
    <source>
        <dbReference type="ARBA" id="ARBA00022605"/>
    </source>
</evidence>
<evidence type="ECO:0000256" key="9">
    <source>
        <dbReference type="ARBA" id="ARBA00023304"/>
    </source>
</evidence>
<evidence type="ECO:0000256" key="6">
    <source>
        <dbReference type="ARBA" id="ARBA00022723"/>
    </source>
</evidence>
<feature type="domain" description="Thiamine pyrophosphate enzyme N-terminal TPP-binding" evidence="13">
    <location>
        <begin position="6"/>
        <end position="120"/>
    </location>
</feature>
<dbReference type="UniPathway" id="UPA00047">
    <property type="reaction ID" value="UER00055"/>
</dbReference>
<reference evidence="14 15" key="1">
    <citation type="journal article" date="2002" name="Proc. Natl. Acad. Sci. U.S.A.">
        <title>The complete genome of hyperthermophile Methanopyrus kandleri AV19 and monophyly of archaeal methanogens.</title>
        <authorList>
            <person name="Slesarev A.I."/>
            <person name="Mezhevaya K.V."/>
            <person name="Makarova K.S."/>
            <person name="Polushin N.N."/>
            <person name="Shcherbinina O.V."/>
            <person name="Shakhova V.V."/>
            <person name="Belova G.I."/>
            <person name="Aravind L."/>
            <person name="Natale D.A."/>
            <person name="Rogozin I.B."/>
            <person name="Tatusov R.L."/>
            <person name="Wolf Y.I."/>
            <person name="Stetter K.O."/>
            <person name="Malykh A.G."/>
            <person name="Koonin E.V."/>
            <person name="Kozyavkin S.A."/>
        </authorList>
    </citation>
    <scope>NUCLEOTIDE SEQUENCE [LARGE SCALE GENOMIC DNA]</scope>
    <source>
        <strain evidence="15">AV19 / DSM 6324 / JCM 9639 / NBRC 100938</strain>
    </source>
</reference>
<dbReference type="InterPro" id="IPR012846">
    <property type="entry name" value="Acetolactate_synth_lsu"/>
</dbReference>
<evidence type="ECO:0000256" key="10">
    <source>
        <dbReference type="RuleBase" id="RU003591"/>
    </source>
</evidence>
<comment type="cofactor">
    <cofactor evidence="10">
        <name>thiamine diphosphate</name>
        <dbReference type="ChEBI" id="CHEBI:58937"/>
    </cofactor>
    <text evidence="10">Binds 1 thiamine pyrophosphate per subunit.</text>
</comment>
<keyword evidence="9 10" id="KW-0100">Branched-chain amino acid biosynthesis</keyword>
<evidence type="ECO:0000256" key="2">
    <source>
        <dbReference type="ARBA" id="ARBA00005025"/>
    </source>
</evidence>
<evidence type="ECO:0000259" key="12">
    <source>
        <dbReference type="Pfam" id="PF02775"/>
    </source>
</evidence>
<dbReference type="SUPFAM" id="SSF52518">
    <property type="entry name" value="Thiamin diphosphate-binding fold (THDP-binding)"/>
    <property type="match status" value="2"/>
</dbReference>
<dbReference type="EC" id="2.2.1.6" evidence="10"/>
<dbReference type="STRING" id="190192.MK0531"/>
<evidence type="ECO:0000259" key="11">
    <source>
        <dbReference type="Pfam" id="PF00205"/>
    </source>
</evidence>
<dbReference type="GO" id="GO:0003984">
    <property type="term" value="F:acetolactate synthase activity"/>
    <property type="evidence" value="ECO:0007669"/>
    <property type="project" value="UniProtKB-EC"/>
</dbReference>
<dbReference type="GO" id="GO:0044272">
    <property type="term" value="P:sulfur compound biosynthetic process"/>
    <property type="evidence" value="ECO:0007669"/>
    <property type="project" value="UniProtKB-ARBA"/>
</dbReference>
<dbReference type="EnsemblBacteria" id="AAM01746">
    <property type="protein sequence ID" value="AAM01746"/>
    <property type="gene ID" value="MK0531"/>
</dbReference>
<dbReference type="Pfam" id="PF02776">
    <property type="entry name" value="TPP_enzyme_N"/>
    <property type="match status" value="1"/>
</dbReference>
<feature type="domain" description="Thiamine pyrophosphate enzyme central" evidence="11">
    <location>
        <begin position="195"/>
        <end position="330"/>
    </location>
</feature>
<accession>Q8TXX8</accession>
<evidence type="ECO:0000256" key="7">
    <source>
        <dbReference type="ARBA" id="ARBA00022842"/>
    </source>
</evidence>